<feature type="domain" description="Death" evidence="16">
    <location>
        <begin position="747"/>
        <end position="821"/>
    </location>
</feature>
<dbReference type="GO" id="GO:0007165">
    <property type="term" value="P:signal transduction"/>
    <property type="evidence" value="ECO:0007669"/>
    <property type="project" value="InterPro"/>
</dbReference>
<dbReference type="OrthoDB" id="10261027at2759"/>
<dbReference type="Pfam" id="PF00018">
    <property type="entry name" value="SH3_1"/>
    <property type="match status" value="2"/>
</dbReference>
<evidence type="ECO:0000259" key="13">
    <source>
        <dbReference type="PROSITE" id="PS50001"/>
    </source>
</evidence>
<feature type="domain" description="Protein kinase" evidence="15">
    <location>
        <begin position="1591"/>
        <end position="1845"/>
    </location>
</feature>
<dbReference type="InterPro" id="IPR008266">
    <property type="entry name" value="Tyr_kinase_AS"/>
</dbReference>
<dbReference type="Gene3D" id="1.10.510.10">
    <property type="entry name" value="Transferase(Phosphotransferase) domain 1"/>
    <property type="match status" value="2"/>
</dbReference>
<dbReference type="InParanoid" id="A0A1X7TK38"/>
<dbReference type="InterPro" id="IPR036860">
    <property type="entry name" value="SH2_dom_sf"/>
</dbReference>
<dbReference type="EnsemblMetazoa" id="Aqu2.1.15133_001">
    <property type="protein sequence ID" value="Aqu2.1.15133_001"/>
    <property type="gene ID" value="Aqu2.1.15133"/>
</dbReference>
<keyword evidence="4" id="KW-0808">Transferase</keyword>
<dbReference type="PROSITE" id="PS50002">
    <property type="entry name" value="SH3"/>
    <property type="match status" value="2"/>
</dbReference>
<dbReference type="SMART" id="SM00252">
    <property type="entry name" value="SH2"/>
    <property type="match status" value="2"/>
</dbReference>
<keyword evidence="11" id="KW-0727">SH2 domain</keyword>
<name>A0A1X7TK38_AMPQE</name>
<dbReference type="Pfam" id="PF07714">
    <property type="entry name" value="PK_Tyr_Ser-Thr"/>
    <property type="match status" value="2"/>
</dbReference>
<feature type="domain" description="SH3" evidence="14">
    <location>
        <begin position="1407"/>
        <end position="1468"/>
    </location>
</feature>
<evidence type="ECO:0000313" key="17">
    <source>
        <dbReference type="EnsemblMetazoa" id="Aqu2.1.15133_001"/>
    </source>
</evidence>
<dbReference type="Gene3D" id="2.30.30.40">
    <property type="entry name" value="SH3 Domains"/>
    <property type="match status" value="2"/>
</dbReference>
<evidence type="ECO:0000256" key="11">
    <source>
        <dbReference type="PROSITE-ProRule" id="PRU00191"/>
    </source>
</evidence>
<dbReference type="InterPro" id="IPR001245">
    <property type="entry name" value="Ser-Thr/Tyr_kinase_cat_dom"/>
</dbReference>
<dbReference type="SUPFAM" id="SSF47986">
    <property type="entry name" value="DEATH domain"/>
    <property type="match status" value="1"/>
</dbReference>
<dbReference type="PROSITE" id="PS50001">
    <property type="entry name" value="SH2"/>
    <property type="match status" value="2"/>
</dbReference>
<evidence type="ECO:0000259" key="16">
    <source>
        <dbReference type="PROSITE" id="PS50017"/>
    </source>
</evidence>
<accession>A0A1X7TK38</accession>
<dbReference type="GO" id="GO:0031349">
    <property type="term" value="P:positive regulation of defense response"/>
    <property type="evidence" value="ECO:0007669"/>
    <property type="project" value="UniProtKB-ARBA"/>
</dbReference>
<evidence type="ECO:0000256" key="1">
    <source>
        <dbReference type="ARBA" id="ARBA00004308"/>
    </source>
</evidence>
<dbReference type="InterPro" id="IPR000980">
    <property type="entry name" value="SH2"/>
</dbReference>
<comment type="subcellular location">
    <subcellularLocation>
        <location evidence="1">Endomembrane system</location>
    </subcellularLocation>
</comment>
<feature type="domain" description="Protein kinase" evidence="15">
    <location>
        <begin position="506"/>
        <end position="786"/>
    </location>
</feature>
<dbReference type="Pfam" id="PF00017">
    <property type="entry name" value="SH2"/>
    <property type="match status" value="2"/>
</dbReference>
<dbReference type="InterPro" id="IPR001452">
    <property type="entry name" value="SH3_domain"/>
</dbReference>
<evidence type="ECO:0000256" key="2">
    <source>
        <dbReference type="ARBA" id="ARBA00011903"/>
    </source>
</evidence>
<dbReference type="GO" id="GO:0048468">
    <property type="term" value="P:cell development"/>
    <property type="evidence" value="ECO:0007669"/>
    <property type="project" value="UniProtKB-ARBA"/>
</dbReference>
<dbReference type="GO" id="GO:0004715">
    <property type="term" value="F:non-membrane spanning protein tyrosine kinase activity"/>
    <property type="evidence" value="ECO:0007669"/>
    <property type="project" value="UniProtKB-EC"/>
</dbReference>
<dbReference type="PROSITE" id="PS00109">
    <property type="entry name" value="PROTEIN_KINASE_TYR"/>
    <property type="match status" value="2"/>
</dbReference>
<feature type="domain" description="SH3" evidence="14">
    <location>
        <begin position="400"/>
        <end position="462"/>
    </location>
</feature>
<dbReference type="InterPro" id="IPR000488">
    <property type="entry name" value="Death_dom"/>
</dbReference>
<evidence type="ECO:0000259" key="15">
    <source>
        <dbReference type="PROSITE" id="PS50011"/>
    </source>
</evidence>
<dbReference type="SUPFAM" id="SSF56112">
    <property type="entry name" value="Protein kinase-like (PK-like)"/>
    <property type="match status" value="2"/>
</dbReference>
<reference evidence="17" key="1">
    <citation type="submission" date="2017-05" db="UniProtKB">
        <authorList>
            <consortium name="EnsemblMetazoa"/>
        </authorList>
    </citation>
    <scope>IDENTIFICATION</scope>
</reference>
<dbReference type="FunFam" id="1.10.510.10:FF:001512">
    <property type="entry name" value="Receptor tyrosine-protein kinase erbB-2"/>
    <property type="match status" value="1"/>
</dbReference>
<keyword evidence="5" id="KW-0547">Nucleotide-binding</keyword>
<feature type="domain" description="SH2" evidence="13">
    <location>
        <begin position="1478"/>
        <end position="1570"/>
    </location>
</feature>
<comment type="catalytic activity">
    <reaction evidence="10">
        <text>L-tyrosyl-[protein] + ATP = O-phospho-L-tyrosyl-[protein] + ADP + H(+)</text>
        <dbReference type="Rhea" id="RHEA:10596"/>
        <dbReference type="Rhea" id="RHEA-COMP:10136"/>
        <dbReference type="Rhea" id="RHEA-COMP:20101"/>
        <dbReference type="ChEBI" id="CHEBI:15378"/>
        <dbReference type="ChEBI" id="CHEBI:30616"/>
        <dbReference type="ChEBI" id="CHEBI:46858"/>
        <dbReference type="ChEBI" id="CHEBI:61978"/>
        <dbReference type="ChEBI" id="CHEBI:456216"/>
        <dbReference type="EC" id="2.7.10.2"/>
    </reaction>
</comment>
<evidence type="ECO:0000256" key="3">
    <source>
        <dbReference type="ARBA" id="ARBA00022443"/>
    </source>
</evidence>
<dbReference type="GO" id="GO:1902533">
    <property type="term" value="P:positive regulation of intracellular signal transduction"/>
    <property type="evidence" value="ECO:0007669"/>
    <property type="project" value="UniProtKB-ARBA"/>
</dbReference>
<evidence type="ECO:0000259" key="14">
    <source>
        <dbReference type="PROSITE" id="PS50002"/>
    </source>
</evidence>
<dbReference type="InterPro" id="IPR011029">
    <property type="entry name" value="DEATH-like_dom_sf"/>
</dbReference>
<protein>
    <recommendedName>
        <fullName evidence="2">non-specific protein-tyrosine kinase</fullName>
        <ecNumber evidence="2">2.7.10.2</ecNumber>
    </recommendedName>
</protein>
<dbReference type="eggNOG" id="KOG0197">
    <property type="taxonomic scope" value="Eukaryota"/>
</dbReference>
<dbReference type="PRINTS" id="PR00109">
    <property type="entry name" value="TYRKINASE"/>
</dbReference>
<dbReference type="GO" id="GO:0012505">
    <property type="term" value="C:endomembrane system"/>
    <property type="evidence" value="ECO:0007669"/>
    <property type="project" value="UniProtKB-SubCell"/>
</dbReference>
<dbReference type="PROSITE" id="PS50011">
    <property type="entry name" value="PROTEIN_KINASE_DOM"/>
    <property type="match status" value="2"/>
</dbReference>
<evidence type="ECO:0000256" key="12">
    <source>
        <dbReference type="PROSITE-ProRule" id="PRU00192"/>
    </source>
</evidence>
<keyword evidence="3 12" id="KW-0728">SH3 domain</keyword>
<dbReference type="InterPro" id="IPR000719">
    <property type="entry name" value="Prot_kinase_dom"/>
</dbReference>
<dbReference type="PROSITE" id="PS50017">
    <property type="entry name" value="DEATH_DOMAIN"/>
    <property type="match status" value="1"/>
</dbReference>
<sequence>MKVIKTKCNVINIAPVKEVVSFYSITEANPLISDYSKTLDEFCHKLKLQFLLDKKLSTSDFLICETIEFVLDWDPAEHLLNDIRRLMEKSFQGLSRRIIVKSMHKGNSIIIICGAPTHLMNALQLRARDNLTVLQEEFALMRLKIGHCTVYDRTIRNKELKIVAEEIEMREGELMKLNPYHNDKESLLARQAAQLISLKQKQEFINSSMQASDFKFKIKQIEREKVASTKKRMLLRETEHLQSTLRIRISRKKVLQDNKKEIWKLQESISSISVQLLEMQNSYNEEVKSTQTVLSSNGSICEAQDDYNKTTISFKKGELLQLSANGHEVQSLETGQKSAVPMIYVGYSRVELLYLFQFAITKGGLSLLPALLDDDKKAEYFVETITNDPTLLQSLRELITKDKLFMAINNFEGLSPHDLTLKKGDLFKVFKYHEDDEWWYMHSLHTDSKGYVQINCILPIEGKYSPMYYKYVYYYVVSRNEAEKRLSQTDTQAGAFLIRDSESNPGQYTLSLNDGATIRQYRIRIEFNKYYIFSRVKFNSLNDLVHHYMMKADGLIHSLTVPIPKQANIPIAMNKEWEINKLDINFSQCIHVGHFGETWKGYCKEPINGNLKNYLTTNNPTPAELVDIAIQVTDGMMYLGEQDYIHCDLRAENILLGDHNTVKIANFHFAQYLNGNKYWNVKKETRLAIKWTAPEGYTAEQLSIKSDVWSFGILLWELVTKGDLPYRDISKLYEIVQIFKQYRFPEAKWFEFGLNLGLLYPTLEAIDANHRGNTSRCLMECLSKWLSKADENVYFPTWQTLASALRKLKAKAVAENIEKTMVSQLLQHYSSRISGATLSEESVDLLHTEGLISEETLREVKNCGYTLTDDVMREIYTAVANDHNKLKSFASILIRAMGTANDLMRDCDDIFNGMESYHGDKDNASSIITANSVEKSSVRITEFEFQTLEEYTYQFDKMRSNFGTFYFKVTPLVSHTIRVSQLEDFIEFLDDCYPELGPNLTSAATVKDVMKVIKTKCNVINIAPVKEVVSFYSITEANPLITNYNATVDEFCHTFKLQFLLDKKLSTSDFLIRETIEFVLDWDPAEHLLNDIRRLMEKAFKGLSRRIIVKSMHKGNSIIIICGAPTHLMNALQLRACDNLTVLQEEFALMRLKIGHFKVYDRTIRNKKLKIVAKEEIEMCEGELIKMNLYHNDKESLLDDQVTQLILLKQKQEFINSCLQASGFKSKVKKIEKEKAVNTKRRMLLKETEHLQSALRIRISRKEVLQDNEQEIEKLRESISSICVQLLEIEPSYIKSTQTVLSSNGSICEAQDDYNDPVISFKKGKLLQLSTNGHEVQSLETGQKSAVPMKYIGYSRVELLNLFQFAVTKEGLSLLPVIFDDDKKVEHFILKITNDFTILQSLRELITMDKLFMASYNFEGLNPHNLTLKKGEILKVAIYKDDGWWYMHSLDTNKEGYVSINYILPIEGKYSPMYYKYIYYHTVSRREAEERLNQADTQAGTFLIRDSESKPGQHYSLSVNNGVTIKHYRIYTEFNKYYINPHVQFDSLNDLVHHYMIEADGLTCSLTVPIPKQANIPIAMNKELEINKSQIKFSQCINAGWFGETWKGDCKGKGPVTIKTNIATDITQKTFLDETNILVKFYHKNIISLYGACTESYPFYIVTEPMNENLKDYLISNNTMPANLVDIAIQATDGMIYLGEQDYIHCDLRAENILLGDHNIVKIANFDLAQHLNGKKYQILKESTKVAIKWTAPEGYTLSRLSIKSDVWSFGILLWELATKGKEPYPGMTDEEVKEAVSSKGYHMPIPQNCPKPFKQLMPNCWKIYENERPNFRDILVVLVKHSRYAFI</sequence>
<dbReference type="CDD" id="cd01670">
    <property type="entry name" value="Death"/>
    <property type="match status" value="1"/>
</dbReference>
<dbReference type="PANTHER" id="PTHR24418">
    <property type="entry name" value="TYROSINE-PROTEIN KINASE"/>
    <property type="match status" value="1"/>
</dbReference>
<dbReference type="Gene3D" id="3.30.505.10">
    <property type="entry name" value="SH2 domain"/>
    <property type="match status" value="2"/>
</dbReference>
<evidence type="ECO:0000256" key="6">
    <source>
        <dbReference type="ARBA" id="ARBA00022777"/>
    </source>
</evidence>
<dbReference type="GO" id="GO:0005524">
    <property type="term" value="F:ATP binding"/>
    <property type="evidence" value="ECO:0007669"/>
    <property type="project" value="UniProtKB-KW"/>
</dbReference>
<feature type="domain" description="SH2" evidence="13">
    <location>
        <begin position="467"/>
        <end position="563"/>
    </location>
</feature>
<keyword evidence="6" id="KW-0418">Kinase</keyword>
<dbReference type="InterPro" id="IPR050198">
    <property type="entry name" value="Non-receptor_tyrosine_kinases"/>
</dbReference>
<dbReference type="InterPro" id="IPR036028">
    <property type="entry name" value="SH3-like_dom_sf"/>
</dbReference>
<dbReference type="EC" id="2.7.10.2" evidence="2"/>
<dbReference type="InterPro" id="IPR011009">
    <property type="entry name" value="Kinase-like_dom_sf"/>
</dbReference>
<evidence type="ECO:0000256" key="5">
    <source>
        <dbReference type="ARBA" id="ARBA00022741"/>
    </source>
</evidence>
<evidence type="ECO:0000256" key="8">
    <source>
        <dbReference type="ARBA" id="ARBA00023136"/>
    </source>
</evidence>
<dbReference type="GO" id="GO:0050793">
    <property type="term" value="P:regulation of developmental process"/>
    <property type="evidence" value="ECO:0007669"/>
    <property type="project" value="UniProtKB-ARBA"/>
</dbReference>
<evidence type="ECO:0000256" key="10">
    <source>
        <dbReference type="ARBA" id="ARBA00051245"/>
    </source>
</evidence>
<organism evidence="17">
    <name type="scientific">Amphimedon queenslandica</name>
    <name type="common">Sponge</name>
    <dbReference type="NCBI Taxonomy" id="400682"/>
    <lineage>
        <taxon>Eukaryota</taxon>
        <taxon>Metazoa</taxon>
        <taxon>Porifera</taxon>
        <taxon>Demospongiae</taxon>
        <taxon>Heteroscleromorpha</taxon>
        <taxon>Haplosclerida</taxon>
        <taxon>Niphatidae</taxon>
        <taxon>Amphimedon</taxon>
    </lineage>
</organism>
<evidence type="ECO:0000256" key="7">
    <source>
        <dbReference type="ARBA" id="ARBA00022840"/>
    </source>
</evidence>
<dbReference type="SMART" id="SM00326">
    <property type="entry name" value="SH3"/>
    <property type="match status" value="2"/>
</dbReference>
<dbReference type="SUPFAM" id="SSF55550">
    <property type="entry name" value="SH2 domain"/>
    <property type="match status" value="2"/>
</dbReference>
<dbReference type="SUPFAM" id="SSF50044">
    <property type="entry name" value="SH3-domain"/>
    <property type="match status" value="2"/>
</dbReference>
<dbReference type="STRING" id="400682.A0A1X7TK38"/>
<dbReference type="PRINTS" id="PR00401">
    <property type="entry name" value="SH2DOMAIN"/>
</dbReference>
<evidence type="ECO:0000256" key="4">
    <source>
        <dbReference type="ARBA" id="ARBA00022679"/>
    </source>
</evidence>
<keyword evidence="8" id="KW-0472">Membrane</keyword>
<keyword evidence="9" id="KW-0829">Tyrosine-protein kinase</keyword>
<dbReference type="Gene3D" id="1.10.533.10">
    <property type="entry name" value="Death Domain, Fas"/>
    <property type="match status" value="1"/>
</dbReference>
<proteinExistence type="predicted"/>
<keyword evidence="7" id="KW-0067">ATP-binding</keyword>
<evidence type="ECO:0000256" key="9">
    <source>
        <dbReference type="ARBA" id="ARBA00023137"/>
    </source>
</evidence>